<feature type="domain" description="Fibronectin type-III" evidence="3">
    <location>
        <begin position="2169"/>
        <end position="2264"/>
    </location>
</feature>
<dbReference type="PANTHER" id="PTHR36842">
    <property type="entry name" value="PROTEIN TOLB HOMOLOG"/>
    <property type="match status" value="1"/>
</dbReference>
<evidence type="ECO:0000256" key="1">
    <source>
        <dbReference type="SAM" id="MobiDB-lite"/>
    </source>
</evidence>
<dbReference type="SMART" id="SM00060">
    <property type="entry name" value="FN3"/>
    <property type="match status" value="3"/>
</dbReference>
<feature type="region of interest" description="Disordered" evidence="1">
    <location>
        <begin position="1825"/>
        <end position="1851"/>
    </location>
</feature>
<evidence type="ECO:0000259" key="3">
    <source>
        <dbReference type="PROSITE" id="PS50853"/>
    </source>
</evidence>
<dbReference type="InterPro" id="IPR036116">
    <property type="entry name" value="FN3_sf"/>
</dbReference>
<dbReference type="SUPFAM" id="SSF49265">
    <property type="entry name" value="Fibronectin type III"/>
    <property type="match status" value="2"/>
</dbReference>
<proteinExistence type="predicted"/>
<dbReference type="Pfam" id="PF00041">
    <property type="entry name" value="fn3"/>
    <property type="match status" value="1"/>
</dbReference>
<feature type="domain" description="SLH" evidence="4">
    <location>
        <begin position="2562"/>
        <end position="2623"/>
    </location>
</feature>
<feature type="chain" id="PRO_5038611093" evidence="2">
    <location>
        <begin position="36"/>
        <end position="2623"/>
    </location>
</feature>
<dbReference type="Gene3D" id="2.120.10.30">
    <property type="entry name" value="TolB, C-terminal domain"/>
    <property type="match status" value="2"/>
</dbReference>
<name>A0A2V5K4G9_9BACL</name>
<dbReference type="CDD" id="cd00063">
    <property type="entry name" value="FN3"/>
    <property type="match status" value="1"/>
</dbReference>
<dbReference type="EMBL" id="QJVJ01000009">
    <property type="protein sequence ID" value="PYI52573.1"/>
    <property type="molecule type" value="Genomic_DNA"/>
</dbReference>
<evidence type="ECO:0000313" key="6">
    <source>
        <dbReference type="Proteomes" id="UP000247476"/>
    </source>
</evidence>
<comment type="caution">
    <text evidence="5">The sequence shown here is derived from an EMBL/GenBank/DDBJ whole genome shotgun (WGS) entry which is preliminary data.</text>
</comment>
<dbReference type="PROSITE" id="PS50853">
    <property type="entry name" value="FN3"/>
    <property type="match status" value="2"/>
</dbReference>
<dbReference type="Proteomes" id="UP000247476">
    <property type="component" value="Unassembled WGS sequence"/>
</dbReference>
<reference evidence="5 6" key="1">
    <citation type="submission" date="2018-05" db="EMBL/GenBank/DDBJ databases">
        <title>Paenibacillus flagellatus sp. nov., isolated from selenium mineral soil.</title>
        <authorList>
            <person name="Dai X."/>
        </authorList>
    </citation>
    <scope>NUCLEOTIDE SEQUENCE [LARGE SCALE GENOMIC DNA]</scope>
    <source>
        <strain evidence="5 6">DXL2</strain>
    </source>
</reference>
<dbReference type="InterPro" id="IPR013783">
    <property type="entry name" value="Ig-like_fold"/>
</dbReference>
<feature type="domain" description="SLH" evidence="4">
    <location>
        <begin position="2491"/>
        <end position="2553"/>
    </location>
</feature>
<keyword evidence="2" id="KW-0732">Signal</keyword>
<feature type="domain" description="SLH" evidence="4">
    <location>
        <begin position="2426"/>
        <end position="2489"/>
    </location>
</feature>
<sequence length="2623" mass="281721">MQERGISRMKRQWTSCLLIASLLAGLIVPSGGAGAVADPVPTGEDGGYGTLWQADPASHTQLVAELASPEGGGAPVGSAVYGAKPRLAGTIAAPVLDPLPEVTNASDIRVAGIAPLNAEVTIGYGFAGGGFPYQEGPVVASDVYGPGLGRFEITLHLSEPGVYELIAFARLNGEQSEDTAPVRVEIDRTAPEGWTNLQWNNVGYNEIELRWEPIMVPDPENPPEYMPDPTIDRYRLERQDGDSWTVLKETKDDFYYFDAGLPEEQYVNYRLSAFDKAGNQSEYDRVYASTFHRYATKIAEVEGWDGGFWDAKPSRDGSTVVFVSDVKDLPGGGGSGFQEFGVYVYDVKTKAIERIGTTTTIHRAGDAVSVSGDGRYVAFETADGIEENYYVTVYDRVTKTSDNVVASHASFGYITISDDGNRIAFSSSSDDLVENDTNEYGDVFLVDRTDRANVKLKRISVRVENGQEVQANDDSMEPVISGDGRYVAFVSAAPELIPGGTANDSTSRLFLYDTTAGGLEHIPLTVDGEEVGVSSPSLSADGRYIAYRIYVNFRGVRTSVYDRSAGSQQEVWFVPGSSNLSLGNPQITDDGKYVGLDYTNYNPGPDTKPFLSQFGAIRFEVANKDHYRYIGRLSGDTDAVRLSGDGKKAVFISGGGGEAGGRELIWVCLDDCSDTPPPQDPIAKADVRMTQQVHGQPTIGGKLDIRAIGKAGQLLKAVVEYRIASETANRTAVVELVGNDRAYAGTFEIPAHTERIEKIRVEHQSDPSVYKEVSGFPVEVAGRIKMTIASAYPEQLKGAKLAVWSESKRQGNSVKFADSLEATVALGAADDYTLQIVDAGGSLLYERTGIIVEPGRELALGADVMPVADLAVRVHGEQNETLYGATVTFRDGEGRFLHSGKPTYEGTVRLKGKVFAGQVVQIEVAAHEPYELSKTASVTLTPGANRTDIGLLKLTMGVITGTASFNGQGVPGTVVKLLGWGRSVAVAQGVTDAQGTFSIRVDPGAYYLTAESSGTPDYRSDTYEYVTVGKGQTVTKSIPLTNRGPGMLALRAWVKPVNGDYAPISIADWRSAVHYGLSVKAVKAAVGWSQSSLTENGIQINASPGDELEVCMSGREAGLTGACERVVLDERRNGSAELKLEEKARIVGAIADVDNAFNYSVTLYHNVGGQLAFRKTYSVDADGRFSLSVAEPGKYAVVLNRLSWSSNWWRETNAYRVDVEVAEGQLLEIPDIRIPTDSPLFTGKPGNGIGVTDMTAAAGDTVTMRGSYEVPYGNHSLQDAYLAIGVPAGSELVPNSVTLNGTPVVPERANDGMYKVPLGSLSSGKKGALGYKLAIGENASSVLEARLFIGYRKQGEESKEESLGSAYIRVSQVTLEAPARAKLPDIALSGRAPAGQTVLVEADDRLIATAQATAGGLWFAKAKLPESPRTGIWGDETVYRLVAKTTTAGGVVQSEPAKVLLDQTRPVVTEVVMRQTDGREMKINPSEGVSRFPYVVVPGMAMMFAVKVSNPEAVRAVRVQMGDKVAQAWLESEGVYRASINVDNQMGTGVYVTIDEKPRDVYGPTTPPTEEQWKRALASTPDYWSGAVYEKVEGEPEGFASAAADEDGYVHAPTVKVTHPGEKEPSFFRFSVKAVDASAEKSSVSYDAATGIMEITATVSTAGLGESGKAMLAAAFGSESLAKGIGDHIAVKMTTKVAGAAFAYAKSGYDFANYADALLDFQDYVINSECHTPTVNHYIRETERLYEKASRDLVAKHMLTGVAGVIGALTMVVPPVGGLVAGGIAGKVGGLITKNWNEDLEQLKQEFEKDKKWRDDMAAAGAIDRCKKKDDDDDDDEKRKKKPKDDDKVADPTWIWDPSGYVYEAVPDNRVEGVTATVLQQDPDRPDVWGEWDSAWFGQQNPLVTDKEGRYGWDVPEGKWRVVFEKEGYLPAQSEDLTVLPPHFDVNVPIVSLEPPTYTVSDAVYGSSVLLTFSKYMVADTVTEDAVFVETTDGEPVAGKVEAVDPQPDASNTMLSRQFRFIPDEPLAEGDNLYKIRVLAHAQSYAHVAMAEEKTYALTVKPSTAAPAEAVSGFTATGGSKMLTLEWDENDAVDFDKLKLYWVPKGSSCTPKSVDVPKGQGHTVLEPLCPGTTYSLRLVTVGPNGVESAGIETEGTTAPEAALVQDTKPPGVVAGVAVTAEAEALTVGWKDPSDADLRKVLVSWRKKGEAKYGKPLYADKGEQSLRIEGLQPGTEYEIRLAAADTYWNVSPDVDVSAVTKTKSTGGDGGSGDGGTPPPAGPVGGPAPGKPPAGQGAAVVELTGKEQRWAGFDDRIAIVVPEGAFEAGERLTVQPDAKAQERLPDGYARYGDAFAVTVPAGGPKKPMTLVLKYDAQKHRDFDARKLGVYRLDDGGAGAWQYVGGLLHSADGTISASVERPGTYAVLDYTLAFADLSQHWSKRDVEVLVSRHIVDGLSASEFGPDRPITRAQFTKLLVEMKNGKETVASYRPNGTPFADVSADAWYYVYVALAKEQGLVQGSGGTFRPEDPLTREELAVLIVRAMGLETEAQQKAKELEADGRAPSFADGRTIAPWASAYAETARIRGLMNGVEADRFDPQATATRSQGAVLILRAMERSGMIGE</sequence>
<dbReference type="Gene3D" id="2.60.40.1120">
    <property type="entry name" value="Carboxypeptidase-like, regulatory domain"/>
    <property type="match status" value="2"/>
</dbReference>
<accession>A0A2V5K4G9</accession>
<feature type="signal peptide" evidence="2">
    <location>
        <begin position="1"/>
        <end position="35"/>
    </location>
</feature>
<dbReference type="Gene3D" id="2.60.40.10">
    <property type="entry name" value="Immunoglobulins"/>
    <property type="match status" value="3"/>
</dbReference>
<dbReference type="InterPro" id="IPR001119">
    <property type="entry name" value="SLH_dom"/>
</dbReference>
<dbReference type="InterPro" id="IPR011042">
    <property type="entry name" value="6-blade_b-propeller_TolB-like"/>
</dbReference>
<feature type="region of interest" description="Disordered" evidence="1">
    <location>
        <begin position="2258"/>
        <end position="2295"/>
    </location>
</feature>
<dbReference type="SUPFAM" id="SSF49464">
    <property type="entry name" value="Carboxypeptidase regulatory domain-like"/>
    <property type="match status" value="1"/>
</dbReference>
<feature type="compositionally biased region" description="Gly residues" evidence="1">
    <location>
        <begin position="2265"/>
        <end position="2274"/>
    </location>
</feature>
<gene>
    <name evidence="5" type="ORF">DLM86_20590</name>
</gene>
<dbReference type="InterPro" id="IPR003961">
    <property type="entry name" value="FN3_dom"/>
</dbReference>
<dbReference type="InterPro" id="IPR008969">
    <property type="entry name" value="CarboxyPept-like_regulatory"/>
</dbReference>
<evidence type="ECO:0000313" key="5">
    <source>
        <dbReference type="EMBL" id="PYI52573.1"/>
    </source>
</evidence>
<dbReference type="Pfam" id="PF00395">
    <property type="entry name" value="SLH"/>
    <property type="match status" value="3"/>
</dbReference>
<evidence type="ECO:0000259" key="4">
    <source>
        <dbReference type="PROSITE" id="PS51272"/>
    </source>
</evidence>
<dbReference type="SUPFAM" id="SSF82171">
    <property type="entry name" value="DPP6 N-terminal domain-like"/>
    <property type="match status" value="1"/>
</dbReference>
<evidence type="ECO:0000256" key="2">
    <source>
        <dbReference type="SAM" id="SignalP"/>
    </source>
</evidence>
<keyword evidence="6" id="KW-1185">Reference proteome</keyword>
<dbReference type="PROSITE" id="PS51272">
    <property type="entry name" value="SLH"/>
    <property type="match status" value="3"/>
</dbReference>
<feature type="domain" description="Fibronectin type-III" evidence="3">
    <location>
        <begin position="2067"/>
        <end position="2160"/>
    </location>
</feature>
<organism evidence="5 6">
    <name type="scientific">Paenibacillus flagellatus</name>
    <dbReference type="NCBI Taxonomy" id="2211139"/>
    <lineage>
        <taxon>Bacteria</taxon>
        <taxon>Bacillati</taxon>
        <taxon>Bacillota</taxon>
        <taxon>Bacilli</taxon>
        <taxon>Bacillales</taxon>
        <taxon>Paenibacillaceae</taxon>
        <taxon>Paenibacillus</taxon>
    </lineage>
</organism>
<protein>
    <submittedName>
        <fullName evidence="5">Uncharacterized protein</fullName>
    </submittedName>
</protein>